<dbReference type="EMBL" id="JACEEZ010019653">
    <property type="protein sequence ID" value="KAG0715500.1"/>
    <property type="molecule type" value="Genomic_DNA"/>
</dbReference>
<dbReference type="PANTHER" id="PTHR12141:SF5">
    <property type="entry name" value="ARFAPTIN"/>
    <property type="match status" value="1"/>
</dbReference>
<dbReference type="PANTHER" id="PTHR12141">
    <property type="entry name" value="ARFAPTIN-RELATED"/>
    <property type="match status" value="1"/>
</dbReference>
<evidence type="ECO:0000313" key="4">
    <source>
        <dbReference type="Proteomes" id="UP000770661"/>
    </source>
</evidence>
<dbReference type="InterPro" id="IPR030798">
    <property type="entry name" value="Arfaptin_fam"/>
</dbReference>
<accession>A0A8J4Y1Q2</accession>
<dbReference type="GO" id="GO:0032588">
    <property type="term" value="C:trans-Golgi network membrane"/>
    <property type="evidence" value="ECO:0007669"/>
    <property type="project" value="TreeGrafter"/>
</dbReference>
<comment type="caution">
    <text evidence="3">The sequence shown here is derived from an EMBL/GenBank/DDBJ whole genome shotgun (WGS) entry which is preliminary data.</text>
</comment>
<dbReference type="GO" id="GO:0034315">
    <property type="term" value="P:regulation of Arp2/3 complex-mediated actin nucleation"/>
    <property type="evidence" value="ECO:0007669"/>
    <property type="project" value="TreeGrafter"/>
</dbReference>
<evidence type="ECO:0000313" key="3">
    <source>
        <dbReference type="EMBL" id="KAG0715499.1"/>
    </source>
</evidence>
<proteinExistence type="predicted"/>
<dbReference type="EMBL" id="JACEEZ010019653">
    <property type="protein sequence ID" value="KAG0715499.1"/>
    <property type="molecule type" value="Genomic_DNA"/>
</dbReference>
<dbReference type="Gene3D" id="1.20.1270.60">
    <property type="entry name" value="Arfaptin homology (AH) domain/BAR domain"/>
    <property type="match status" value="1"/>
</dbReference>
<dbReference type="SMART" id="SM01015">
    <property type="entry name" value="Arfaptin"/>
    <property type="match status" value="1"/>
</dbReference>
<feature type="domain" description="AH" evidence="2">
    <location>
        <begin position="137"/>
        <end position="204"/>
    </location>
</feature>
<dbReference type="GO" id="GO:0006886">
    <property type="term" value="P:intracellular protein transport"/>
    <property type="evidence" value="ECO:0007669"/>
    <property type="project" value="TreeGrafter"/>
</dbReference>
<gene>
    <name evidence="3" type="primary">ARFIP2_1</name>
    <name evidence="3" type="ORF">GWK47_011799</name>
</gene>
<name>A0A8J4Y1Q2_CHIOP</name>
<dbReference type="InterPro" id="IPR010504">
    <property type="entry name" value="AH_dom"/>
</dbReference>
<dbReference type="Pfam" id="PF06456">
    <property type="entry name" value="Arfaptin"/>
    <property type="match status" value="1"/>
</dbReference>
<dbReference type="GO" id="GO:0005543">
    <property type="term" value="F:phospholipid binding"/>
    <property type="evidence" value="ECO:0007669"/>
    <property type="project" value="TreeGrafter"/>
</dbReference>
<dbReference type="Proteomes" id="UP000770661">
    <property type="component" value="Unassembled WGS sequence"/>
</dbReference>
<evidence type="ECO:0000259" key="2">
    <source>
        <dbReference type="PROSITE" id="PS50870"/>
    </source>
</evidence>
<dbReference type="InterPro" id="IPR027267">
    <property type="entry name" value="AH/BAR_dom_sf"/>
</dbReference>
<protein>
    <submittedName>
        <fullName evidence="3">Arfaptin-2</fullName>
    </submittedName>
</protein>
<evidence type="ECO:0000256" key="1">
    <source>
        <dbReference type="SAM" id="MobiDB-lite"/>
    </source>
</evidence>
<dbReference type="AlphaFoldDB" id="A0A8J4Y1Q2"/>
<feature type="region of interest" description="Disordered" evidence="1">
    <location>
        <begin position="1"/>
        <end position="105"/>
    </location>
</feature>
<dbReference type="PROSITE" id="PS50870">
    <property type="entry name" value="AH"/>
    <property type="match status" value="1"/>
</dbReference>
<sequence length="204" mass="21770">MDGDLSEGGMQSVGLGDGGDGHQPPGSDPGHPWPAPNPSMPAQSAAPSQPIPTPQARPTSLPQYPHTPGSAYTSPNSANSPAMSPVPLATPTTPGSENGALVRSGSSKMETIKTWSISTYKCTKQLLSEKLGKSSRTVDAELECQIEALRDTQRKYSQILRLARALSSHFYHVVQTQQQLGDAFADLAQKSPELQEEFIYNAEI</sequence>
<dbReference type="SUPFAM" id="SSF103657">
    <property type="entry name" value="BAR/IMD domain-like"/>
    <property type="match status" value="1"/>
</dbReference>
<keyword evidence="4" id="KW-1185">Reference proteome</keyword>
<dbReference type="OrthoDB" id="9994780at2759"/>
<feature type="compositionally biased region" description="Low complexity" evidence="1">
    <location>
        <begin position="74"/>
        <end position="87"/>
    </location>
</feature>
<organism evidence="3 4">
    <name type="scientific">Chionoecetes opilio</name>
    <name type="common">Atlantic snow crab</name>
    <name type="synonym">Cancer opilio</name>
    <dbReference type="NCBI Taxonomy" id="41210"/>
    <lineage>
        <taxon>Eukaryota</taxon>
        <taxon>Metazoa</taxon>
        <taxon>Ecdysozoa</taxon>
        <taxon>Arthropoda</taxon>
        <taxon>Crustacea</taxon>
        <taxon>Multicrustacea</taxon>
        <taxon>Malacostraca</taxon>
        <taxon>Eumalacostraca</taxon>
        <taxon>Eucarida</taxon>
        <taxon>Decapoda</taxon>
        <taxon>Pleocyemata</taxon>
        <taxon>Brachyura</taxon>
        <taxon>Eubrachyura</taxon>
        <taxon>Majoidea</taxon>
        <taxon>Majidae</taxon>
        <taxon>Chionoecetes</taxon>
    </lineage>
</organism>
<dbReference type="GO" id="GO:0019904">
    <property type="term" value="F:protein domain specific binding"/>
    <property type="evidence" value="ECO:0007669"/>
    <property type="project" value="InterPro"/>
</dbReference>
<reference evidence="3" key="1">
    <citation type="submission" date="2020-07" db="EMBL/GenBank/DDBJ databases">
        <title>The High-quality genome of the commercially important snow crab, Chionoecetes opilio.</title>
        <authorList>
            <person name="Jeong J.-H."/>
            <person name="Ryu S."/>
        </authorList>
    </citation>
    <scope>NUCLEOTIDE SEQUENCE</scope>
    <source>
        <strain evidence="3">MADBK_172401_WGS</strain>
        <tissue evidence="3">Digestive gland</tissue>
    </source>
</reference>